<feature type="transmembrane region" description="Helical" evidence="1">
    <location>
        <begin position="103"/>
        <end position="122"/>
    </location>
</feature>
<keyword evidence="1" id="KW-0472">Membrane</keyword>
<dbReference type="eggNOG" id="COG3278">
    <property type="taxonomic scope" value="Bacteria"/>
</dbReference>
<comment type="caution">
    <text evidence="2">The sequence shown here is derived from an EMBL/GenBank/DDBJ whole genome shotgun (WGS) entry which is preliminary data.</text>
</comment>
<feature type="transmembrane region" description="Helical" evidence="1">
    <location>
        <begin position="143"/>
        <end position="160"/>
    </location>
</feature>
<protein>
    <submittedName>
        <fullName evidence="2">Uncharacterized protein</fullName>
    </submittedName>
</protein>
<dbReference type="Proteomes" id="UP000010523">
    <property type="component" value="Unassembled WGS sequence"/>
</dbReference>
<dbReference type="PATRIC" id="fig|997296.3.peg.1045"/>
<feature type="transmembrane region" description="Helical" evidence="1">
    <location>
        <begin position="66"/>
        <end position="91"/>
    </location>
</feature>
<feature type="transmembrane region" description="Helical" evidence="1">
    <location>
        <begin position="166"/>
        <end position="189"/>
    </location>
</feature>
<feature type="transmembrane region" description="Helical" evidence="1">
    <location>
        <begin position="201"/>
        <end position="221"/>
    </location>
</feature>
<dbReference type="RefSeq" id="WP_003351034.1">
    <property type="nucleotide sequence ID" value="NZ_AFEU01000001.1"/>
</dbReference>
<evidence type="ECO:0000313" key="2">
    <source>
        <dbReference type="EMBL" id="EIJ82225.1"/>
    </source>
</evidence>
<keyword evidence="1" id="KW-0812">Transmembrane</keyword>
<reference evidence="2 3" key="1">
    <citation type="journal article" date="2012" name="Appl. Environ. Microbiol.">
        <title>Genome Sequence of Thermotolerant Bacillus methanolicus: Features and Regulation Related to Methylotrophy and Production of L-Lysine and L-Glutamate from Methanol.</title>
        <authorList>
            <person name="Heggeset T.M."/>
            <person name="Krog A."/>
            <person name="Balzer S."/>
            <person name="Wentzel A."/>
            <person name="Ellingsen T.E."/>
            <person name="Brautaset T."/>
        </authorList>
    </citation>
    <scope>NUCLEOTIDE SEQUENCE [LARGE SCALE GENOMIC DNA]</scope>
    <source>
        <strain evidence="2 3">PB1</strain>
    </source>
</reference>
<dbReference type="InterPro" id="IPR036927">
    <property type="entry name" value="Cyt_c_oxase-like_su1_sf"/>
</dbReference>
<dbReference type="Gene3D" id="1.20.210.10">
    <property type="entry name" value="Cytochrome c oxidase-like, subunit I domain"/>
    <property type="match status" value="1"/>
</dbReference>
<proteinExistence type="predicted"/>
<accession>I3E6V4</accession>
<sequence length="334" mass="38251">MGKIIELDVREDLQKKIEPFQKIMNAIRFKPQLSFIPGLLLVIGLILFFVQMFMTLRKQSKKNIKTLFVSSALVCLLLTIVLGLALAFHFFSGTEILNHLFLLKAHLLFGISGWFTLLIIGFSYKMAPMFSLAHGFSMKPARYVYIFYMSGLIIAFFSFLKNDDALLPVGIILLFIGFALFVYHMFSILQKKVKKKLDRPFLFALLAIGIAFFLHLAAVFLSFDTHLYGFAILLYGYIFGWIILSIIGYLYKIVPFLWWTHRYCKKIGKENAPTLKQMMNEKWAVLQCCLFILSLTGVACAFILSSLSLFYFAQVGMVLFSLLFANSILSVLFK</sequence>
<name>I3E6V4_BACMT</name>
<evidence type="ECO:0000256" key="1">
    <source>
        <dbReference type="SAM" id="Phobius"/>
    </source>
</evidence>
<feature type="transmembrane region" description="Helical" evidence="1">
    <location>
        <begin position="283"/>
        <end position="304"/>
    </location>
</feature>
<organism evidence="2 3">
    <name type="scientific">Bacillus methanolicus PB1</name>
    <dbReference type="NCBI Taxonomy" id="997296"/>
    <lineage>
        <taxon>Bacteria</taxon>
        <taxon>Bacillati</taxon>
        <taxon>Bacillota</taxon>
        <taxon>Bacilli</taxon>
        <taxon>Bacillales</taxon>
        <taxon>Bacillaceae</taxon>
        <taxon>Bacillus</taxon>
    </lineage>
</organism>
<dbReference type="STRING" id="997296.PB1_04815"/>
<gene>
    <name evidence="2" type="ORF">PB1_04815</name>
</gene>
<feature type="transmembrane region" description="Helical" evidence="1">
    <location>
        <begin position="34"/>
        <end position="54"/>
    </location>
</feature>
<feature type="transmembrane region" description="Helical" evidence="1">
    <location>
        <begin position="227"/>
        <end position="251"/>
    </location>
</feature>
<keyword evidence="1" id="KW-1133">Transmembrane helix</keyword>
<keyword evidence="3" id="KW-1185">Reference proteome</keyword>
<feature type="transmembrane region" description="Helical" evidence="1">
    <location>
        <begin position="310"/>
        <end position="333"/>
    </location>
</feature>
<dbReference type="EMBL" id="AFEU01000001">
    <property type="protein sequence ID" value="EIJ82225.1"/>
    <property type="molecule type" value="Genomic_DNA"/>
</dbReference>
<dbReference type="AlphaFoldDB" id="I3E6V4"/>
<evidence type="ECO:0000313" key="3">
    <source>
        <dbReference type="Proteomes" id="UP000010523"/>
    </source>
</evidence>